<keyword evidence="2" id="KW-0472">Membrane</keyword>
<keyword evidence="4" id="KW-1185">Reference proteome</keyword>
<accession>A0A9P3PHV9</accession>
<dbReference type="Gene3D" id="2.60.120.260">
    <property type="entry name" value="Galactose-binding domain-like"/>
    <property type="match status" value="2"/>
</dbReference>
<feature type="compositionally biased region" description="Polar residues" evidence="1">
    <location>
        <begin position="478"/>
        <end position="491"/>
    </location>
</feature>
<keyword evidence="2" id="KW-1133">Transmembrane helix</keyword>
<evidence type="ECO:0008006" key="5">
    <source>
        <dbReference type="Google" id="ProtNLM"/>
    </source>
</evidence>
<sequence length="561" mass="60348">MTLWNFTVDDASPYLSYSPYGDGFPGSSSGWRTWYTLSGFSNVRDQASRGDSYHITSSSNASVTLQFIGTGVALFGFTDSSFDVMIDDSPRTTINFFNNSSSLLYSTYGLTNGLHSVTLSAQPTQVANTTRTLAFDFAVASIPLDSDENPPSPLFYASSDTASLLYSGAWTAGQQDGVPNATTSAPYHQTGQVGASVSFSFTGANAVAVKGLVTSDNGVYSVTMDGSTSTFNGSSLWIIPDALLYFRAGLDANSVHQLNITNLSSRLCLNSITVFQHESKNATYPNPVHTPVTTPRSHSTTKVGVILGVVLGCLIFATIGIFLSYRQRKNRQNARCKIGRPSLFRKLTFGKPEHGPSSPHSQYPSTIISPMLATLRHGSQPTSDARSTHKSSIAHSSTTLLDPASRSGRRSVRSDSLNEAWSSKTMSGQTSFLGAWDRTRTNPSPATVSRTGSVADQQSSNSVDSVTKPSDAHRTRTRGATQTVANASARESGSPRRGLAPAPDYIHMSPRKPLPSIPVPSYDAALLAPGLSCDEIKYIELDGDDHGLDRYHTAPPRYERW</sequence>
<dbReference type="OrthoDB" id="2576334at2759"/>
<keyword evidence="2" id="KW-0812">Transmembrane</keyword>
<dbReference type="EMBL" id="BRPK01000003">
    <property type="protein sequence ID" value="GLB35761.1"/>
    <property type="molecule type" value="Genomic_DNA"/>
</dbReference>
<dbReference type="Proteomes" id="UP001063166">
    <property type="component" value="Unassembled WGS sequence"/>
</dbReference>
<dbReference type="AlphaFoldDB" id="A0A9P3PHV9"/>
<feature type="transmembrane region" description="Helical" evidence="2">
    <location>
        <begin position="303"/>
        <end position="325"/>
    </location>
</feature>
<feature type="region of interest" description="Disordered" evidence="1">
    <location>
        <begin position="377"/>
        <end position="503"/>
    </location>
</feature>
<organism evidence="3 4">
    <name type="scientific">Lyophyllum shimeji</name>
    <name type="common">Hon-shimeji</name>
    <name type="synonym">Tricholoma shimeji</name>
    <dbReference type="NCBI Taxonomy" id="47721"/>
    <lineage>
        <taxon>Eukaryota</taxon>
        <taxon>Fungi</taxon>
        <taxon>Dikarya</taxon>
        <taxon>Basidiomycota</taxon>
        <taxon>Agaricomycotina</taxon>
        <taxon>Agaricomycetes</taxon>
        <taxon>Agaricomycetidae</taxon>
        <taxon>Agaricales</taxon>
        <taxon>Tricholomatineae</taxon>
        <taxon>Lyophyllaceae</taxon>
        <taxon>Lyophyllum</taxon>
    </lineage>
</organism>
<comment type="caution">
    <text evidence="3">The sequence shown here is derived from an EMBL/GenBank/DDBJ whole genome shotgun (WGS) entry which is preliminary data.</text>
</comment>
<gene>
    <name evidence="3" type="ORF">LshimejAT787_0300490</name>
</gene>
<reference evidence="3" key="1">
    <citation type="submission" date="2022-07" db="EMBL/GenBank/DDBJ databases">
        <title>The genome of Lyophyllum shimeji provides insight into the initial evolution of ectomycorrhizal fungal genome.</title>
        <authorList>
            <person name="Kobayashi Y."/>
            <person name="Shibata T."/>
            <person name="Hirakawa H."/>
            <person name="Shigenobu S."/>
            <person name="Nishiyama T."/>
            <person name="Yamada A."/>
            <person name="Hasebe M."/>
            <person name="Kawaguchi M."/>
        </authorList>
    </citation>
    <scope>NUCLEOTIDE SEQUENCE</scope>
    <source>
        <strain evidence="3">AT787</strain>
    </source>
</reference>
<evidence type="ECO:0000256" key="1">
    <source>
        <dbReference type="SAM" id="MobiDB-lite"/>
    </source>
</evidence>
<feature type="compositionally biased region" description="Polar residues" evidence="1">
    <location>
        <begin position="441"/>
        <end position="468"/>
    </location>
</feature>
<proteinExistence type="predicted"/>
<name>A0A9P3PHV9_LYOSH</name>
<evidence type="ECO:0000313" key="4">
    <source>
        <dbReference type="Proteomes" id="UP001063166"/>
    </source>
</evidence>
<evidence type="ECO:0000256" key="2">
    <source>
        <dbReference type="SAM" id="Phobius"/>
    </source>
</evidence>
<protein>
    <recommendedName>
        <fullName evidence="5">Transmembrane protein</fullName>
    </recommendedName>
</protein>
<evidence type="ECO:0000313" key="3">
    <source>
        <dbReference type="EMBL" id="GLB35761.1"/>
    </source>
</evidence>
<feature type="compositionally biased region" description="Polar residues" evidence="1">
    <location>
        <begin position="377"/>
        <end position="400"/>
    </location>
</feature>
<feature type="compositionally biased region" description="Polar residues" evidence="1">
    <location>
        <begin position="417"/>
        <end position="432"/>
    </location>
</feature>